<keyword evidence="4" id="KW-1185">Reference proteome</keyword>
<evidence type="ECO:0000313" key="4">
    <source>
        <dbReference type="Proteomes" id="UP000801492"/>
    </source>
</evidence>
<dbReference type="Proteomes" id="UP000801492">
    <property type="component" value="Unassembled WGS sequence"/>
</dbReference>
<organism evidence="3 4">
    <name type="scientific">Ignelater luminosus</name>
    <name type="common">Cucubano</name>
    <name type="synonym">Pyrophorus luminosus</name>
    <dbReference type="NCBI Taxonomy" id="2038154"/>
    <lineage>
        <taxon>Eukaryota</taxon>
        <taxon>Metazoa</taxon>
        <taxon>Ecdysozoa</taxon>
        <taxon>Arthropoda</taxon>
        <taxon>Hexapoda</taxon>
        <taxon>Insecta</taxon>
        <taxon>Pterygota</taxon>
        <taxon>Neoptera</taxon>
        <taxon>Endopterygota</taxon>
        <taxon>Coleoptera</taxon>
        <taxon>Polyphaga</taxon>
        <taxon>Elateriformia</taxon>
        <taxon>Elateroidea</taxon>
        <taxon>Elateridae</taxon>
        <taxon>Agrypninae</taxon>
        <taxon>Pyrophorini</taxon>
        <taxon>Ignelater</taxon>
    </lineage>
</organism>
<gene>
    <name evidence="3" type="ORF">ILUMI_09976</name>
</gene>
<feature type="domain" description="PiggyBac transposable element-derived protein" evidence="2">
    <location>
        <begin position="115"/>
        <end position="385"/>
    </location>
</feature>
<proteinExistence type="predicted"/>
<dbReference type="PANTHER" id="PTHR46599">
    <property type="entry name" value="PIGGYBAC TRANSPOSABLE ELEMENT-DERIVED PROTEIN 4"/>
    <property type="match status" value="1"/>
</dbReference>
<dbReference type="InterPro" id="IPR029526">
    <property type="entry name" value="PGBD"/>
</dbReference>
<comment type="caution">
    <text evidence="3">The sequence shown here is derived from an EMBL/GenBank/DDBJ whole genome shotgun (WGS) entry which is preliminary data.</text>
</comment>
<reference evidence="3" key="1">
    <citation type="submission" date="2019-08" db="EMBL/GenBank/DDBJ databases">
        <title>The genome of the North American firefly Photinus pyralis.</title>
        <authorList>
            <consortium name="Photinus pyralis genome working group"/>
            <person name="Fallon T.R."/>
            <person name="Sander Lower S.E."/>
            <person name="Weng J.-K."/>
        </authorList>
    </citation>
    <scope>NUCLEOTIDE SEQUENCE</scope>
    <source>
        <strain evidence="3">TRF0915ILg1</strain>
        <tissue evidence="3">Whole body</tissue>
    </source>
</reference>
<evidence type="ECO:0000256" key="1">
    <source>
        <dbReference type="SAM" id="MobiDB-lite"/>
    </source>
</evidence>
<feature type="compositionally biased region" description="Acidic residues" evidence="1">
    <location>
        <begin position="36"/>
        <end position="47"/>
    </location>
</feature>
<dbReference type="EMBL" id="VTPC01005293">
    <property type="protein sequence ID" value="KAF2896200.1"/>
    <property type="molecule type" value="Genomic_DNA"/>
</dbReference>
<feature type="compositionally biased region" description="Acidic residues" evidence="1">
    <location>
        <begin position="55"/>
        <end position="64"/>
    </location>
</feature>
<dbReference type="Pfam" id="PF13843">
    <property type="entry name" value="DDE_Tnp_1_7"/>
    <property type="match status" value="1"/>
</dbReference>
<evidence type="ECO:0000259" key="2">
    <source>
        <dbReference type="Pfam" id="PF13843"/>
    </source>
</evidence>
<accession>A0A8K0D821</accession>
<feature type="region of interest" description="Disordered" evidence="1">
    <location>
        <begin position="35"/>
        <end position="75"/>
    </location>
</feature>
<dbReference type="AlphaFoldDB" id="A0A8K0D821"/>
<name>A0A8K0D821_IGNLU</name>
<dbReference type="OrthoDB" id="6761589at2759"/>
<evidence type="ECO:0000313" key="3">
    <source>
        <dbReference type="EMBL" id="KAF2896200.1"/>
    </source>
</evidence>
<sequence length="410" mass="46880">MVIVLLKSNSDVAENGLIVTVNNEANALGRIINFADESDQEEPDNEIQSEHDTESEQEWDSSDEEPGRNETNTWYGKDQTEWSKILSQRGRTPAHNIISVLPGLRGPACQNQSSSPLESWQLLLPDSVLEEIVNFANKKVATARGKYKRFKRSCSSRTLLTPTFVKDTDLLEIKAFLDLLYLQGFYKSRHEDMRSLWATKGKGRPIFRATMSLARFSFLLSCLRFDDLDTRIERSKTNKLAAIFEIFQKCVENCKACCCLGAYVTVDELLIPFRGRYSFKMYMPNKPAKYGIRVQILADAKTHYMCMSDIYAGAEVSNKNKENFKLANPTRVVLRLAAPIFGTNRNITADNWYSSVELVEELPKHNITYVGTLKKKNKRAIPLEFLSEANRIFLINRFFQSDWSFLVSKI</sequence>
<protein>
    <recommendedName>
        <fullName evidence="2">PiggyBac transposable element-derived protein domain-containing protein</fullName>
    </recommendedName>
</protein>
<dbReference type="PANTHER" id="PTHR46599:SF6">
    <property type="entry name" value="DUAL SPECIFICITY PHOSPHATASE 26"/>
    <property type="match status" value="1"/>
</dbReference>